<gene>
    <name evidence="2" type="ORF">CXK99_05955</name>
</gene>
<dbReference type="AlphaFoldDB" id="A0A2N8RGM6"/>
<proteinExistence type="predicted"/>
<dbReference type="InterPro" id="IPR057691">
    <property type="entry name" value="DUF7931"/>
</dbReference>
<dbReference type="RefSeq" id="WP_003282521.1">
    <property type="nucleotide sequence ID" value="NZ_CP036186.1"/>
</dbReference>
<dbReference type="EMBL" id="POUM01000004">
    <property type="protein sequence ID" value="PNF60243.1"/>
    <property type="molecule type" value="Genomic_DNA"/>
</dbReference>
<evidence type="ECO:0000313" key="2">
    <source>
        <dbReference type="EMBL" id="PNF60243.1"/>
    </source>
</evidence>
<organism evidence="2 3">
    <name type="scientific">Stutzerimonas stutzeri</name>
    <name type="common">Pseudomonas stutzeri</name>
    <dbReference type="NCBI Taxonomy" id="316"/>
    <lineage>
        <taxon>Bacteria</taxon>
        <taxon>Pseudomonadati</taxon>
        <taxon>Pseudomonadota</taxon>
        <taxon>Gammaproteobacteria</taxon>
        <taxon>Pseudomonadales</taxon>
        <taxon>Pseudomonadaceae</taxon>
        <taxon>Stutzerimonas</taxon>
    </lineage>
</organism>
<reference evidence="2 3" key="1">
    <citation type="submission" date="2018-01" db="EMBL/GenBank/DDBJ databases">
        <title>Denitrification phenotypes of diverse strains of Pseudomonas stutzeri.</title>
        <authorList>
            <person name="Milligan D.A."/>
            <person name="Bergaust L."/>
            <person name="Bakken L.R."/>
            <person name="Frostegard A."/>
        </authorList>
    </citation>
    <scope>NUCLEOTIDE SEQUENCE [LARGE SCALE GENOMIC DNA]</scope>
    <source>
        <strain evidence="2 3">CCUG 44592</strain>
    </source>
</reference>
<accession>A0A2N8RGM6</accession>
<protein>
    <submittedName>
        <fullName evidence="2">Histone acetyltransferase HPA2</fullName>
    </submittedName>
</protein>
<dbReference type="Proteomes" id="UP000236003">
    <property type="component" value="Unassembled WGS sequence"/>
</dbReference>
<evidence type="ECO:0000259" key="1">
    <source>
        <dbReference type="Pfam" id="PF25559"/>
    </source>
</evidence>
<sequence>MSDHTLDEGIDSAELPAIDFHSPGRFALHNPPVDLSEPQDWDAALFQLGQDAALQRFSKPTEIREHALAMMQQARRSLCIYSTDLEPWLYHHSSIQEACTRLLVAHPRNQLRILLRDPTRAVKEGHRLLQLARRLTSSVHIRKLQPDYPDPGGTYLIADNCGLLERPKVDQYVGYALYCDLARVRVRQAEFDKAWDHGLSDANLRSFLL</sequence>
<dbReference type="Pfam" id="PF25559">
    <property type="entry name" value="DUF7931"/>
    <property type="match status" value="1"/>
</dbReference>
<feature type="domain" description="DUF7931" evidence="1">
    <location>
        <begin position="60"/>
        <end position="207"/>
    </location>
</feature>
<evidence type="ECO:0000313" key="3">
    <source>
        <dbReference type="Proteomes" id="UP000236003"/>
    </source>
</evidence>
<dbReference type="GO" id="GO:0016740">
    <property type="term" value="F:transferase activity"/>
    <property type="evidence" value="ECO:0007669"/>
    <property type="project" value="UniProtKB-KW"/>
</dbReference>
<comment type="caution">
    <text evidence="2">The sequence shown here is derived from an EMBL/GenBank/DDBJ whole genome shotgun (WGS) entry which is preliminary data.</text>
</comment>
<name>A0A2N8RGM6_STUST</name>
<keyword evidence="2" id="KW-0808">Transferase</keyword>